<dbReference type="PANTHER" id="PTHR45908:SF13">
    <property type="entry name" value="FUNGAL LIPASE-LIKE DOMAIN-CONTAINING PROTEIN"/>
    <property type="match status" value="1"/>
</dbReference>
<dbReference type="SUPFAM" id="SSF53474">
    <property type="entry name" value="alpha/beta-Hydrolases"/>
    <property type="match status" value="1"/>
</dbReference>
<dbReference type="Proteomes" id="UP000835052">
    <property type="component" value="Unassembled WGS sequence"/>
</dbReference>
<evidence type="ECO:0000259" key="1">
    <source>
        <dbReference type="Pfam" id="PF01764"/>
    </source>
</evidence>
<dbReference type="AlphaFoldDB" id="A0A8S1GYT8"/>
<dbReference type="InterPro" id="IPR029058">
    <property type="entry name" value="AB_hydrolase_fold"/>
</dbReference>
<comment type="caution">
    <text evidence="2">The sequence shown here is derived from an EMBL/GenBank/DDBJ whole genome shotgun (WGS) entry which is preliminary data.</text>
</comment>
<dbReference type="InterPro" id="IPR002921">
    <property type="entry name" value="Fungal_lipase-type"/>
</dbReference>
<dbReference type="Pfam" id="PF01764">
    <property type="entry name" value="Lipase_3"/>
    <property type="match status" value="1"/>
</dbReference>
<proteinExistence type="predicted"/>
<evidence type="ECO:0000313" key="2">
    <source>
        <dbReference type="EMBL" id="CAD6188465.1"/>
    </source>
</evidence>
<gene>
    <name evidence="2" type="ORF">CAUJ_LOCUS4384</name>
</gene>
<reference evidence="2" key="1">
    <citation type="submission" date="2020-10" db="EMBL/GenBank/DDBJ databases">
        <authorList>
            <person name="Kikuchi T."/>
        </authorList>
    </citation>
    <scope>NUCLEOTIDE SEQUENCE</scope>
    <source>
        <strain evidence="2">NKZ352</strain>
    </source>
</reference>
<keyword evidence="3" id="KW-1185">Reference proteome</keyword>
<evidence type="ECO:0000313" key="3">
    <source>
        <dbReference type="Proteomes" id="UP000835052"/>
    </source>
</evidence>
<organism evidence="2 3">
    <name type="scientific">Caenorhabditis auriculariae</name>
    <dbReference type="NCBI Taxonomy" id="2777116"/>
    <lineage>
        <taxon>Eukaryota</taxon>
        <taxon>Metazoa</taxon>
        <taxon>Ecdysozoa</taxon>
        <taxon>Nematoda</taxon>
        <taxon>Chromadorea</taxon>
        <taxon>Rhabditida</taxon>
        <taxon>Rhabditina</taxon>
        <taxon>Rhabditomorpha</taxon>
        <taxon>Rhabditoidea</taxon>
        <taxon>Rhabditidae</taxon>
        <taxon>Peloderinae</taxon>
        <taxon>Caenorhabditis</taxon>
    </lineage>
</organism>
<feature type="domain" description="Fungal lipase-type" evidence="1">
    <location>
        <begin position="111"/>
        <end position="247"/>
    </location>
</feature>
<dbReference type="GO" id="GO:0006629">
    <property type="term" value="P:lipid metabolic process"/>
    <property type="evidence" value="ECO:0007669"/>
    <property type="project" value="InterPro"/>
</dbReference>
<dbReference type="EMBL" id="CAJGYM010000008">
    <property type="protein sequence ID" value="CAD6188465.1"/>
    <property type="molecule type" value="Genomic_DNA"/>
</dbReference>
<sequence>MNHAIRYKGLADKELGILVTRGAMLRSWSACLLLLAAAVPTSAQYSDAFVRKFFPTLFAATESSNASSCLSKIFTDFEMKKMVTVDCDKADGLDHCRGYTAVSHDQKVITLNFRGTKGKLQLLVESDQTITQQKVSWVGGGAASSYFANAFLLIWNNGMKDDFLNLVHKFPDYDVWIGGHSLGGAMAALASSYVTGMNLVSASKIKLVTFGQPRTGDVDFANAHDSIIPYTYRVVHKNDIVPHLPPRGLENFRHHKSEVWYNNDMTKVDFKECDSQESPLCSDLHVDASIEDHHRYFNMYMTYYGLRDCTGDPSSSK</sequence>
<dbReference type="CDD" id="cd00519">
    <property type="entry name" value="Lipase_3"/>
    <property type="match status" value="1"/>
</dbReference>
<dbReference type="Gene3D" id="3.40.50.1820">
    <property type="entry name" value="alpha/beta hydrolase"/>
    <property type="match status" value="1"/>
</dbReference>
<protein>
    <recommendedName>
        <fullName evidence="1">Fungal lipase-type domain-containing protein</fullName>
    </recommendedName>
</protein>
<dbReference type="OrthoDB" id="426718at2759"/>
<accession>A0A8S1GYT8</accession>
<name>A0A8S1GYT8_9PELO</name>
<dbReference type="PANTHER" id="PTHR45908">
    <property type="entry name" value="PROTEIN CBG11750-RELATED"/>
    <property type="match status" value="1"/>
</dbReference>